<dbReference type="OrthoDB" id="360335at2759"/>
<dbReference type="OMA" id="LEITFFC"/>
<dbReference type="Proteomes" id="UP000003786">
    <property type="component" value="Chromosome 1"/>
</dbReference>
<dbReference type="InterPro" id="IPR014848">
    <property type="entry name" value="Rgp1"/>
</dbReference>
<protein>
    <submittedName>
        <fullName evidence="1">Uncharacterized protein</fullName>
    </submittedName>
</protein>
<gene>
    <name evidence="1" type="ORF">TOT_010000233</name>
</gene>
<dbReference type="GeneID" id="20713179"/>
<dbReference type="VEuPathDB" id="PiroplasmaDB:TOT_010000233"/>
<accession>J7MGU4</accession>
<evidence type="ECO:0000313" key="1">
    <source>
        <dbReference type="EMBL" id="BAM38766.1"/>
    </source>
</evidence>
<name>J7MGU4_THEOR</name>
<dbReference type="eggNOG" id="ENOG502T0F7">
    <property type="taxonomic scope" value="Eukaryota"/>
</dbReference>
<proteinExistence type="predicted"/>
<dbReference type="PANTHER" id="PTHR12507">
    <property type="entry name" value="REDUCED GROWTH PHENOTYPE 1 RGP1, YEAST -RELATED"/>
    <property type="match status" value="1"/>
</dbReference>
<dbReference type="AlphaFoldDB" id="J7MGU4"/>
<reference evidence="1 2" key="1">
    <citation type="journal article" date="2012" name="MBio">
        <title>Comparative genome analysis of three eukaryotic parasites with differing abilities to transform leukocytes reveals key mediators of Theileria-induced leukocyte transformation.</title>
        <authorList>
            <person name="Hayashida K."/>
            <person name="Hara Y."/>
            <person name="Abe T."/>
            <person name="Yamasaki C."/>
            <person name="Toyoda A."/>
            <person name="Kosuge T."/>
            <person name="Suzuki Y."/>
            <person name="Sato Y."/>
            <person name="Kawashima S."/>
            <person name="Katayama T."/>
            <person name="Wakaguri H."/>
            <person name="Inoue N."/>
            <person name="Homma K."/>
            <person name="Tada-Umezaki M."/>
            <person name="Yagi Y."/>
            <person name="Fujii Y."/>
            <person name="Habara T."/>
            <person name="Kanehisa M."/>
            <person name="Watanabe H."/>
            <person name="Ito K."/>
            <person name="Gojobori T."/>
            <person name="Sugawara H."/>
            <person name="Imanishi T."/>
            <person name="Weir W."/>
            <person name="Gardner M."/>
            <person name="Pain A."/>
            <person name="Shiels B."/>
            <person name="Hattori M."/>
            <person name="Nene V."/>
            <person name="Sugimoto C."/>
        </authorList>
    </citation>
    <scope>NUCLEOTIDE SEQUENCE [LARGE SCALE GENOMIC DNA]</scope>
    <source>
        <strain evidence="1 2">Shintoku</strain>
    </source>
</reference>
<dbReference type="RefSeq" id="XP_009689067.1">
    <property type="nucleotide sequence ID" value="XM_009690772.1"/>
</dbReference>
<keyword evidence="2" id="KW-1185">Reference proteome</keyword>
<dbReference type="KEGG" id="tot:TOT_010000233"/>
<sequence>MEGNDDQIDDTLRIELVVPDPIHLSGGPFCSYVNLMPIASEKEKKSDSVTIDFISINLYGVVIHDSKLLSTSKFQSTLHLRFLQSEREELQHNQDLSLIFLSDPVVFCTSREFGANFEQLRYRFTSLLPPFLPPSFAGKHVSYSYFVYLFVQYRNSLNARETKTVSRKLEFNILGSIYQGRQPTLTQLDLELPILNVKYYPILPKKGGFDLSKLHELSESECVNVIKTHISDSKEPESISFNFKCRVIEVSQEYSEDNRAQNYLVRRDLDLVWYLWDEFYDSSNPQVKDDLALLSSFNTIVDTFSNFDYEADLYKINKYKNWFGNLFPEELHTREDLDSESISMLLSVFLKKLERRMCSYYKIKLEDLKRDTIKPKDNSLAPADEIITFTIDRKRLCTFTISGLRPSDERNVLEIPAASWFSVHYDLANSKRPCLKIQLALQRLESHENHVKLITSTVIEESSITLGKLKGSIHCFIPGTVVPSFRNSFLEVSYRIEVRFFYLPELVDIFDQNAIKSRLSKLKTLDWKWRVRILRSTSAGLMLDELSDLDKKQELEHSTEFSKNKLSSFMFTNKSQLYRVVKI</sequence>
<dbReference type="EMBL" id="AP011946">
    <property type="protein sequence ID" value="BAM38766.1"/>
    <property type="molecule type" value="Genomic_DNA"/>
</dbReference>
<evidence type="ECO:0000313" key="2">
    <source>
        <dbReference type="Proteomes" id="UP000003786"/>
    </source>
</evidence>
<organism evidence="1 2">
    <name type="scientific">Theileria orientalis strain Shintoku</name>
    <dbReference type="NCBI Taxonomy" id="869250"/>
    <lineage>
        <taxon>Eukaryota</taxon>
        <taxon>Sar</taxon>
        <taxon>Alveolata</taxon>
        <taxon>Apicomplexa</taxon>
        <taxon>Aconoidasida</taxon>
        <taxon>Piroplasmida</taxon>
        <taxon>Theileriidae</taxon>
        <taxon>Theileria</taxon>
    </lineage>
</organism>